<evidence type="ECO:0000259" key="3">
    <source>
        <dbReference type="PROSITE" id="PS50017"/>
    </source>
</evidence>
<keyword evidence="6" id="KW-1185">Reference proteome</keyword>
<keyword evidence="1" id="KW-0433">Leucine-rich repeat</keyword>
<dbReference type="PROSITE" id="PS50017">
    <property type="entry name" value="DEATH_DOMAIN"/>
    <property type="match status" value="1"/>
</dbReference>
<dbReference type="Gene3D" id="3.80.10.10">
    <property type="entry name" value="Ribonuclease Inhibitor"/>
    <property type="match status" value="6"/>
</dbReference>
<dbReference type="Pfam" id="PF00531">
    <property type="entry name" value="Death"/>
    <property type="match status" value="1"/>
</dbReference>
<evidence type="ECO:0000256" key="1">
    <source>
        <dbReference type="ARBA" id="ARBA00022614"/>
    </source>
</evidence>
<evidence type="ECO:0000313" key="5">
    <source>
        <dbReference type="EMBL" id="CAF1242892.1"/>
    </source>
</evidence>
<dbReference type="InterPro" id="IPR022179">
    <property type="entry name" value="CFAP276"/>
</dbReference>
<dbReference type="InterPro" id="IPR011029">
    <property type="entry name" value="DEATH-like_dom_sf"/>
</dbReference>
<dbReference type="PROSITE" id="PS51450">
    <property type="entry name" value="LRR"/>
    <property type="match status" value="6"/>
</dbReference>
<dbReference type="Pfam" id="PF12494">
    <property type="entry name" value="DUF3695"/>
    <property type="match status" value="1"/>
</dbReference>
<dbReference type="SUPFAM" id="SSF47986">
    <property type="entry name" value="DEATH domain"/>
    <property type="match status" value="1"/>
</dbReference>
<dbReference type="Pfam" id="PF23598">
    <property type="entry name" value="LRR_14"/>
    <property type="match status" value="1"/>
</dbReference>
<dbReference type="Proteomes" id="UP000663852">
    <property type="component" value="Unassembled WGS sequence"/>
</dbReference>
<organism evidence="5 7">
    <name type="scientific">Adineta ricciae</name>
    <name type="common">Rotifer</name>
    <dbReference type="NCBI Taxonomy" id="249248"/>
    <lineage>
        <taxon>Eukaryota</taxon>
        <taxon>Metazoa</taxon>
        <taxon>Spiralia</taxon>
        <taxon>Gnathifera</taxon>
        <taxon>Rotifera</taxon>
        <taxon>Eurotatoria</taxon>
        <taxon>Bdelloidea</taxon>
        <taxon>Adinetida</taxon>
        <taxon>Adinetidae</taxon>
        <taxon>Adineta</taxon>
    </lineage>
</organism>
<dbReference type="EMBL" id="CAJNOJ010000174">
    <property type="protein sequence ID" value="CAF1242892.1"/>
    <property type="molecule type" value="Genomic_DNA"/>
</dbReference>
<sequence>MNTVSLDSYLSIRQVENQQVNYLNLHRCLRQKYIIESISNPESVTGISVAGNYLIQMPNFVSDYTNLIELNGSHNELNTIEWILYRTEASENDKPKSSRPLVHPFLQIINLSFNHIKTVPANIHYLRFLHTLDLSYNYLMTLPTSIGALGQLRVLLLDHNRLKILPNTFTRLIHLETLNLSFNQFQSIDTFKNLPNLKHFYMNSNPLQTFPLLLYTCSNLQHISLSNIQLHEINEITLDYFTQFPQLKRLDLSKNHLTNDFLSPIERFFDSLEELYLHSNQLTNVFSLLSHMKSLQLLDLSSNSLSKIPQDVHAKLEVLRLSTNQIELSSADCVHLQHLIQLDLDHNQVTNIPKEFLECAQLQIMNISSNPLRKFPEILFQLPSLNHVTFNDSNLHDLNATSYFQKHFYRTLNFLDLSYNNLHTNLHQLTILKALTYLDLSGNCLTELDKNFRTLTCLKILNIGQNKFEKFPTCLYEMDETTNRTYLGEILSELYMNDNLVEFIPDEIVHMTNLQTLDLSNNKFTRFPDSLVYLDQLTSLIYSQQHGIHIDKLSDDFVHLYNLQKLDLSYNIFREIPLCVYSLTKLEYLNMSDNLLTALDTNRLQQLTNLKMMKLNGNLFPSFPSTLYQIDAFRIDDNALCLAPPSDFLEGKSSSAASHMFVQVNDQYEDELFRIYKRILVEHLSTHDFERLLIRLNLSDADIAYFRKNYHHVKREEKVDVLLRIWKQKRGSLADSETLFKLVQLIGDKKLVQHFQRAYLLARKNSKRSVWVRLYQTSTRSSFRHSVDYCEKNAPVNNLDFRLRTCYDHAKETFASKARFVVQPETVCQI</sequence>
<dbReference type="EMBL" id="CAJNOR010000383">
    <property type="protein sequence ID" value="CAF0898169.1"/>
    <property type="molecule type" value="Genomic_DNA"/>
</dbReference>
<keyword evidence="2" id="KW-0677">Repeat</keyword>
<dbReference type="AlphaFoldDB" id="A0A814ZEW3"/>
<dbReference type="PANTHER" id="PTHR48051">
    <property type="match status" value="1"/>
</dbReference>
<dbReference type="PANTHER" id="PTHR48051:SF1">
    <property type="entry name" value="RAS SUPPRESSOR PROTEIN 1"/>
    <property type="match status" value="1"/>
</dbReference>
<dbReference type="OrthoDB" id="1055148at2759"/>
<feature type="domain" description="Death" evidence="3">
    <location>
        <begin position="688"/>
        <end position="759"/>
    </location>
</feature>
<dbReference type="Pfam" id="PF13855">
    <property type="entry name" value="LRR_8"/>
    <property type="match status" value="1"/>
</dbReference>
<dbReference type="SUPFAM" id="SSF52058">
    <property type="entry name" value="L domain-like"/>
    <property type="match status" value="2"/>
</dbReference>
<dbReference type="InterPro" id="IPR055414">
    <property type="entry name" value="LRR_R13L4/SHOC2-like"/>
</dbReference>
<dbReference type="InterPro" id="IPR000488">
    <property type="entry name" value="Death_dom"/>
</dbReference>
<dbReference type="Pfam" id="PF00560">
    <property type="entry name" value="LRR_1"/>
    <property type="match status" value="2"/>
</dbReference>
<gene>
    <name evidence="5" type="ORF">EDS130_LOCUS27553</name>
    <name evidence="4" type="ORF">XAT740_LOCUS7876</name>
</gene>
<reference evidence="5" key="1">
    <citation type="submission" date="2021-02" db="EMBL/GenBank/DDBJ databases">
        <authorList>
            <person name="Nowell W R."/>
        </authorList>
    </citation>
    <scope>NUCLEOTIDE SEQUENCE</scope>
</reference>
<name>A0A814ZEW3_ADIRI</name>
<evidence type="ECO:0000256" key="2">
    <source>
        <dbReference type="ARBA" id="ARBA00022737"/>
    </source>
</evidence>
<dbReference type="Proteomes" id="UP000663828">
    <property type="component" value="Unassembled WGS sequence"/>
</dbReference>
<evidence type="ECO:0000313" key="4">
    <source>
        <dbReference type="EMBL" id="CAF0898169.1"/>
    </source>
</evidence>
<dbReference type="GO" id="GO:0007165">
    <property type="term" value="P:signal transduction"/>
    <property type="evidence" value="ECO:0007669"/>
    <property type="project" value="InterPro"/>
</dbReference>
<accession>A0A814ZEW3</accession>
<dbReference type="Gene3D" id="1.10.533.10">
    <property type="entry name" value="Death Domain, Fas"/>
    <property type="match status" value="1"/>
</dbReference>
<comment type="caution">
    <text evidence="5">The sequence shown here is derived from an EMBL/GenBank/DDBJ whole genome shotgun (WGS) entry which is preliminary data.</text>
</comment>
<dbReference type="CDD" id="cd01670">
    <property type="entry name" value="Death"/>
    <property type="match status" value="1"/>
</dbReference>
<protein>
    <recommendedName>
        <fullName evidence="3">Death domain-containing protein</fullName>
    </recommendedName>
</protein>
<dbReference type="SMART" id="SM00364">
    <property type="entry name" value="LRR_BAC"/>
    <property type="match status" value="12"/>
</dbReference>
<dbReference type="PRINTS" id="PR00019">
    <property type="entry name" value="LEURICHRPT"/>
</dbReference>
<dbReference type="InterPro" id="IPR032675">
    <property type="entry name" value="LRR_dom_sf"/>
</dbReference>
<proteinExistence type="predicted"/>
<dbReference type="InterPro" id="IPR003591">
    <property type="entry name" value="Leu-rich_rpt_typical-subtyp"/>
</dbReference>
<evidence type="ECO:0000313" key="6">
    <source>
        <dbReference type="Proteomes" id="UP000663828"/>
    </source>
</evidence>
<dbReference type="GO" id="GO:0005737">
    <property type="term" value="C:cytoplasm"/>
    <property type="evidence" value="ECO:0007669"/>
    <property type="project" value="TreeGrafter"/>
</dbReference>
<dbReference type="InterPro" id="IPR050216">
    <property type="entry name" value="LRR_domain-containing"/>
</dbReference>
<evidence type="ECO:0000313" key="7">
    <source>
        <dbReference type="Proteomes" id="UP000663852"/>
    </source>
</evidence>
<dbReference type="SMART" id="SM00369">
    <property type="entry name" value="LRR_TYP"/>
    <property type="match status" value="15"/>
</dbReference>
<dbReference type="InterPro" id="IPR001611">
    <property type="entry name" value="Leu-rich_rpt"/>
</dbReference>